<comment type="caution">
    <text evidence="3">The sequence shown here is derived from an EMBL/GenBank/DDBJ whole genome shotgun (WGS) entry which is preliminary data.</text>
</comment>
<evidence type="ECO:0000313" key="4">
    <source>
        <dbReference type="Proteomes" id="UP000248544"/>
    </source>
</evidence>
<evidence type="ECO:0000256" key="2">
    <source>
        <dbReference type="SAM" id="Phobius"/>
    </source>
</evidence>
<dbReference type="Proteomes" id="UP000248544">
    <property type="component" value="Unassembled WGS sequence"/>
</dbReference>
<keyword evidence="2" id="KW-1133">Transmembrane helix</keyword>
<feature type="transmembrane region" description="Helical" evidence="2">
    <location>
        <begin position="12"/>
        <end position="30"/>
    </location>
</feature>
<keyword evidence="4" id="KW-1185">Reference proteome</keyword>
<keyword evidence="2" id="KW-0812">Transmembrane</keyword>
<organism evidence="3 4">
    <name type="scientific">Spongiactinospora gelatinilytica</name>
    <dbReference type="NCBI Taxonomy" id="2666298"/>
    <lineage>
        <taxon>Bacteria</taxon>
        <taxon>Bacillati</taxon>
        <taxon>Actinomycetota</taxon>
        <taxon>Actinomycetes</taxon>
        <taxon>Streptosporangiales</taxon>
        <taxon>Streptosporangiaceae</taxon>
        <taxon>Spongiactinospora</taxon>
    </lineage>
</organism>
<dbReference type="EMBL" id="POUA01000052">
    <property type="protein sequence ID" value="PZG50976.1"/>
    <property type="molecule type" value="Genomic_DNA"/>
</dbReference>
<accession>A0A2W2GN67</accession>
<reference evidence="3 4" key="1">
    <citation type="submission" date="2018-01" db="EMBL/GenBank/DDBJ databases">
        <title>Draft genome sequence of Sphaerisporangium sp. 7K107.</title>
        <authorList>
            <person name="Sahin N."/>
            <person name="Saygin H."/>
            <person name="Ay H."/>
        </authorList>
    </citation>
    <scope>NUCLEOTIDE SEQUENCE [LARGE SCALE GENOMIC DNA]</scope>
    <source>
        <strain evidence="3 4">7K107</strain>
    </source>
</reference>
<sequence length="209" mass="21035">MGARLPLRCTRAAAFSAVCVILAALGHRLAGGAAPVPWTMAAGGGGALLAALALAGRERSATTISLVLMGLQLGLHELFSVASGAASSLTPHGYIGLPSPLPAEGPHPHLQPPGGTSLGMLIAHLTASLITGLWLARGEAVLWSVLRHLAAAARRAGAAAFARLLGAPPYTGRRPLVPPLPAGEPRAALGRGRPLHGTVARRGPPLPSP</sequence>
<dbReference type="RefSeq" id="WP_111166740.1">
    <property type="nucleotide sequence ID" value="NZ_POUA01000052.1"/>
</dbReference>
<gene>
    <name evidence="3" type="ORF">C1I98_09665</name>
</gene>
<name>A0A2W2GN67_9ACTN</name>
<protein>
    <submittedName>
        <fullName evidence="3">MFS transporter</fullName>
    </submittedName>
</protein>
<feature type="transmembrane region" description="Helical" evidence="2">
    <location>
        <begin position="36"/>
        <end position="56"/>
    </location>
</feature>
<evidence type="ECO:0000313" key="3">
    <source>
        <dbReference type="EMBL" id="PZG50976.1"/>
    </source>
</evidence>
<dbReference type="AlphaFoldDB" id="A0A2W2GN67"/>
<proteinExistence type="predicted"/>
<feature type="region of interest" description="Disordered" evidence="1">
    <location>
        <begin position="174"/>
        <end position="209"/>
    </location>
</feature>
<keyword evidence="2" id="KW-0472">Membrane</keyword>
<evidence type="ECO:0000256" key="1">
    <source>
        <dbReference type="SAM" id="MobiDB-lite"/>
    </source>
</evidence>